<dbReference type="SMART" id="SM00248">
    <property type="entry name" value="ANK"/>
    <property type="match status" value="3"/>
</dbReference>
<feature type="compositionally biased region" description="Basic and acidic residues" evidence="1">
    <location>
        <begin position="608"/>
        <end position="632"/>
    </location>
</feature>
<dbReference type="KEGG" id="lsh:CAB17_00165"/>
<evidence type="ECO:0000256" key="1">
    <source>
        <dbReference type="SAM" id="MobiDB-lite"/>
    </source>
</evidence>
<dbReference type="Proteomes" id="UP000234343">
    <property type="component" value="Chromosome"/>
</dbReference>
<reference evidence="2 3" key="1">
    <citation type="submission" date="2017-12" db="EMBL/GenBank/DDBJ databases">
        <title>Legionella sainthelensi LA01-117, whole genome sequence of a clinical isolate from New Zealand.</title>
        <authorList>
            <person name="Cree S.L."/>
            <person name="Slow S."/>
            <person name="Kennedy M.A."/>
            <person name="Murdoch D.R."/>
            <person name="Biggs P.J."/>
            <person name="Anderson T."/>
        </authorList>
    </citation>
    <scope>NUCLEOTIDE SEQUENCE [LARGE SCALE GENOMIC DNA]</scope>
    <source>
        <strain evidence="2 3">LA01-117</strain>
    </source>
</reference>
<name>A0A2H5FGF9_9GAMM</name>
<gene>
    <name evidence="2" type="ORF">CAB17_00165</name>
</gene>
<organism evidence="2 3">
    <name type="scientific">Legionella sainthelensi</name>
    <dbReference type="NCBI Taxonomy" id="28087"/>
    <lineage>
        <taxon>Bacteria</taxon>
        <taxon>Pseudomonadati</taxon>
        <taxon>Pseudomonadota</taxon>
        <taxon>Gammaproteobacteria</taxon>
        <taxon>Legionellales</taxon>
        <taxon>Legionellaceae</taxon>
        <taxon>Legionella</taxon>
    </lineage>
</organism>
<feature type="compositionally biased region" description="Basic residues" evidence="1">
    <location>
        <begin position="695"/>
        <end position="706"/>
    </location>
</feature>
<dbReference type="Pfam" id="PF12796">
    <property type="entry name" value="Ank_2"/>
    <property type="match status" value="1"/>
</dbReference>
<evidence type="ECO:0000313" key="3">
    <source>
        <dbReference type="Proteomes" id="UP000234343"/>
    </source>
</evidence>
<keyword evidence="3" id="KW-1185">Reference proteome</keyword>
<dbReference type="Gene3D" id="1.10.3290.10">
    <property type="entry name" value="Fido-like domain"/>
    <property type="match status" value="1"/>
</dbReference>
<dbReference type="AlphaFoldDB" id="A0A2H5FGF9"/>
<feature type="compositionally biased region" description="Polar residues" evidence="1">
    <location>
        <begin position="637"/>
        <end position="650"/>
    </location>
</feature>
<dbReference type="SUPFAM" id="SSF48403">
    <property type="entry name" value="Ankyrin repeat"/>
    <property type="match status" value="1"/>
</dbReference>
<dbReference type="RefSeq" id="WP_101898450.1">
    <property type="nucleotide sequence ID" value="NZ_CP025491.2"/>
</dbReference>
<evidence type="ECO:0008006" key="4">
    <source>
        <dbReference type="Google" id="ProtNLM"/>
    </source>
</evidence>
<evidence type="ECO:0000313" key="2">
    <source>
        <dbReference type="EMBL" id="AUH70638.1"/>
    </source>
</evidence>
<dbReference type="InterPro" id="IPR002110">
    <property type="entry name" value="Ankyrin_rpt"/>
</dbReference>
<sequence length="706" mass="81348">MSFSYIDFLQPEPQHAAPKSTEIPRLPNPQEALSHFKKNYPRDRLWQLVVDGALYSPWECAYQARHDAGYSSELKDKKRPERGWILYELREPGSLAAFFRGLKRAMQDIDDKTISEQLIKDLHAAVSINVKGEIIEELKPGDFKQRENQFTIYFEKKRVTVKGLKDFLDKLENKKFGDNREDNDSAILLYFKNKNQNTPLFCENFAQVKAKYHLTSNEELAQFILDNCIGYNYSAPWPNYINRLLSDAVEEYNSEITKLYDNSTNPNPDVILELIGKTIETCEQIHPFLDANGRTFVNLLLNRLLIQNGFPPATFFQPNLFDAHDYHVEVLKRAMLNTLEIYKGQNVFGFSIREMCKEDRDFFNPCNLYLMSLDDIAQIDKNTLTRAREKSTPILIKTRDKFQLYGDSQGNGMWSFTEIEDSNFNLMALPYEKGIIKRDNPLLAPDLIDRLKSGHMLFANFCELEEFEKMSDYPPLDQGMLRTFLQNAILRDDVEKFIELLEEGGTLGDLNEMPILFYAISQNAFDIVHYLQEKKLCNSDATFKGETPLMYAIKNNKKCVHTLAEYIDDIDALEQAKGLCKQDSKNHFDLDKRIQTLKKAKLELIPPKEVKKSGETRNIQDKRKEKVSKENDVDLSNKISLPSSQMTIQMSLPHPEPSMDSSYSISKRATIFSPNASKGMSQTNSTETKTSPTPHAKKPKGHKFSR</sequence>
<feature type="compositionally biased region" description="Polar residues" evidence="1">
    <location>
        <begin position="659"/>
        <end position="693"/>
    </location>
</feature>
<dbReference type="EMBL" id="CP025491">
    <property type="protein sequence ID" value="AUH70638.1"/>
    <property type="molecule type" value="Genomic_DNA"/>
</dbReference>
<protein>
    <recommendedName>
        <fullName evidence="4">Ankyrin repeat-containing protein</fullName>
    </recommendedName>
</protein>
<dbReference type="InterPro" id="IPR036597">
    <property type="entry name" value="Fido-like_dom_sf"/>
</dbReference>
<proteinExistence type="predicted"/>
<dbReference type="Gene3D" id="1.25.40.20">
    <property type="entry name" value="Ankyrin repeat-containing domain"/>
    <property type="match status" value="1"/>
</dbReference>
<dbReference type="InterPro" id="IPR036770">
    <property type="entry name" value="Ankyrin_rpt-contain_sf"/>
</dbReference>
<dbReference type="SUPFAM" id="SSF140931">
    <property type="entry name" value="Fic-like"/>
    <property type="match status" value="1"/>
</dbReference>
<accession>A0A2H5FGF9</accession>
<feature type="region of interest" description="Disordered" evidence="1">
    <location>
        <begin position="608"/>
        <end position="706"/>
    </location>
</feature>